<dbReference type="EMBL" id="BAAACZ010000005">
    <property type="protein sequence ID" value="GAA0453663.1"/>
    <property type="molecule type" value="Genomic_DNA"/>
</dbReference>
<dbReference type="Pfam" id="PF00903">
    <property type="entry name" value="Glyoxalase"/>
    <property type="match status" value="2"/>
</dbReference>
<reference evidence="4" key="1">
    <citation type="journal article" date="2019" name="Int. J. Syst. Evol. Microbiol.">
        <title>The Global Catalogue of Microorganisms (GCM) 10K type strain sequencing project: providing services to taxonomists for standard genome sequencing and annotation.</title>
        <authorList>
            <consortium name="The Broad Institute Genomics Platform"/>
            <consortium name="The Broad Institute Genome Sequencing Center for Infectious Disease"/>
            <person name="Wu L."/>
            <person name="Ma J."/>
        </authorList>
    </citation>
    <scope>NUCLEOTIDE SEQUENCE [LARGE SCALE GENOMIC DNA]</scope>
    <source>
        <strain evidence="4">JCM 14193</strain>
    </source>
</reference>
<keyword evidence="1" id="KW-0479">Metal-binding</keyword>
<sequence>MTFHSKPTTFVNQVTIRVTDLERSLEFYQKIVGLKVLEKTNNKADLTANGKTSILSLEQPENPQPKQGRTSGLYHFAILVPERGDLANFVMHLADQKVRIGASDHLVSDALYFNDPDGNGIEVYQDKDPETWTWHGGQVEMAVDPLDFDDLVKYKTDEGFNGMPEETVMGHIHLHVSDLEKAEQFYVDGLGFDVVCRFGGQAIFLSTDQYHHHIAANTWNGIGAPQPTENSVGLQSYQIVYPDEASKEAVITRLKDMGSPVSKNITEDPAGNKIELVV</sequence>
<evidence type="ECO:0000313" key="3">
    <source>
        <dbReference type="EMBL" id="GAA0453663.1"/>
    </source>
</evidence>
<evidence type="ECO:0000313" key="4">
    <source>
        <dbReference type="Proteomes" id="UP001500740"/>
    </source>
</evidence>
<dbReference type="InterPro" id="IPR029068">
    <property type="entry name" value="Glyas_Bleomycin-R_OHBP_Dase"/>
</dbReference>
<evidence type="ECO:0000259" key="2">
    <source>
        <dbReference type="PROSITE" id="PS51819"/>
    </source>
</evidence>
<feature type="domain" description="VOC" evidence="2">
    <location>
        <begin position="168"/>
        <end position="278"/>
    </location>
</feature>
<protein>
    <submittedName>
        <fullName evidence="3">VOC family protein</fullName>
    </submittedName>
</protein>
<evidence type="ECO:0000256" key="1">
    <source>
        <dbReference type="ARBA" id="ARBA00022723"/>
    </source>
</evidence>
<dbReference type="PANTHER" id="PTHR43279">
    <property type="entry name" value="CATECHOL-2,3-DIOXYGENASE"/>
    <property type="match status" value="1"/>
</dbReference>
<dbReference type="Proteomes" id="UP001500740">
    <property type="component" value="Unassembled WGS sequence"/>
</dbReference>
<dbReference type="PANTHER" id="PTHR43279:SF1">
    <property type="entry name" value="CATECHOL-2,3-DIOXYGENASE"/>
    <property type="match status" value="1"/>
</dbReference>
<accession>A0ABP3JHB0</accession>
<proteinExistence type="predicted"/>
<dbReference type="InterPro" id="IPR018146">
    <property type="entry name" value="Glyoxalase_1_CS"/>
</dbReference>
<organism evidence="3 4">
    <name type="scientific">Alkalibacillus silvisoli</name>
    <dbReference type="NCBI Taxonomy" id="392823"/>
    <lineage>
        <taxon>Bacteria</taxon>
        <taxon>Bacillati</taxon>
        <taxon>Bacillota</taxon>
        <taxon>Bacilli</taxon>
        <taxon>Bacillales</taxon>
        <taxon>Bacillaceae</taxon>
        <taxon>Alkalibacillus</taxon>
    </lineage>
</organism>
<dbReference type="Gene3D" id="3.10.180.10">
    <property type="entry name" value="2,3-Dihydroxybiphenyl 1,2-Dioxygenase, domain 1"/>
    <property type="match status" value="2"/>
</dbReference>
<dbReference type="InterPro" id="IPR037523">
    <property type="entry name" value="VOC_core"/>
</dbReference>
<dbReference type="CDD" id="cd16359">
    <property type="entry name" value="VOC_BsCatE_like_C"/>
    <property type="match status" value="1"/>
</dbReference>
<gene>
    <name evidence="3" type="ORF">GCM10008935_05540</name>
</gene>
<comment type="caution">
    <text evidence="3">The sequence shown here is derived from an EMBL/GenBank/DDBJ whole genome shotgun (WGS) entry which is preliminary data.</text>
</comment>
<dbReference type="CDD" id="cd07255">
    <property type="entry name" value="VOC_BsCatE_like_N"/>
    <property type="match status" value="1"/>
</dbReference>
<dbReference type="InterPro" id="IPR004360">
    <property type="entry name" value="Glyas_Fos-R_dOase_dom"/>
</dbReference>
<name>A0ABP3JHB0_9BACI</name>
<dbReference type="RefSeq" id="WP_343781638.1">
    <property type="nucleotide sequence ID" value="NZ_BAAACZ010000005.1"/>
</dbReference>
<keyword evidence="4" id="KW-1185">Reference proteome</keyword>
<feature type="domain" description="VOC" evidence="2">
    <location>
        <begin position="10"/>
        <end position="126"/>
    </location>
</feature>
<dbReference type="SUPFAM" id="SSF54593">
    <property type="entry name" value="Glyoxalase/Bleomycin resistance protein/Dihydroxybiphenyl dioxygenase"/>
    <property type="match status" value="2"/>
</dbReference>
<dbReference type="PROSITE" id="PS51819">
    <property type="entry name" value="VOC"/>
    <property type="match status" value="2"/>
</dbReference>
<dbReference type="PROSITE" id="PS00934">
    <property type="entry name" value="GLYOXALASE_I_1"/>
    <property type="match status" value="1"/>
</dbReference>